<dbReference type="Proteomes" id="UP001327093">
    <property type="component" value="Unassembled WGS sequence"/>
</dbReference>
<evidence type="ECO:0000313" key="1">
    <source>
        <dbReference type="EMBL" id="MEB3369999.1"/>
    </source>
</evidence>
<sequence>MADPKNRRVRRSTLTDAGLDLINRMVSAHLENERMLLSNLSGDERHP</sequence>
<dbReference type="InterPro" id="IPR036388">
    <property type="entry name" value="WH-like_DNA-bd_sf"/>
</dbReference>
<proteinExistence type="predicted"/>
<evidence type="ECO:0000313" key="2">
    <source>
        <dbReference type="Proteomes" id="UP001327093"/>
    </source>
</evidence>
<protein>
    <recommendedName>
        <fullName evidence="3">MarR family transcriptional regulator</fullName>
    </recommendedName>
</protein>
<dbReference type="SUPFAM" id="SSF46785">
    <property type="entry name" value="Winged helix' DNA-binding domain"/>
    <property type="match status" value="1"/>
</dbReference>
<reference evidence="1 2" key="1">
    <citation type="submission" date="2023-10" db="EMBL/GenBank/DDBJ databases">
        <title>Saccharopolyspora sp. nov., isolated from mangrove soil.</title>
        <authorList>
            <person name="Lu Y."/>
            <person name="Liu W."/>
        </authorList>
    </citation>
    <scope>NUCLEOTIDE SEQUENCE [LARGE SCALE GENOMIC DNA]</scope>
    <source>
        <strain evidence="1 2">S2-29</strain>
    </source>
</reference>
<comment type="caution">
    <text evidence="1">The sequence shown here is derived from an EMBL/GenBank/DDBJ whole genome shotgun (WGS) entry which is preliminary data.</text>
</comment>
<dbReference type="EMBL" id="JAWLNX010000016">
    <property type="protein sequence ID" value="MEB3369999.1"/>
    <property type="molecule type" value="Genomic_DNA"/>
</dbReference>
<accession>A0ABU6AEM2</accession>
<dbReference type="Gene3D" id="1.10.10.10">
    <property type="entry name" value="Winged helix-like DNA-binding domain superfamily/Winged helix DNA-binding domain"/>
    <property type="match status" value="1"/>
</dbReference>
<dbReference type="InterPro" id="IPR036390">
    <property type="entry name" value="WH_DNA-bd_sf"/>
</dbReference>
<gene>
    <name evidence="1" type="ORF">R4I43_21550</name>
</gene>
<organism evidence="1 2">
    <name type="scientific">Saccharopolyspora mangrovi</name>
    <dbReference type="NCBI Taxonomy" id="3082379"/>
    <lineage>
        <taxon>Bacteria</taxon>
        <taxon>Bacillati</taxon>
        <taxon>Actinomycetota</taxon>
        <taxon>Actinomycetes</taxon>
        <taxon>Pseudonocardiales</taxon>
        <taxon>Pseudonocardiaceae</taxon>
        <taxon>Saccharopolyspora</taxon>
    </lineage>
</organism>
<evidence type="ECO:0008006" key="3">
    <source>
        <dbReference type="Google" id="ProtNLM"/>
    </source>
</evidence>
<keyword evidence="2" id="KW-1185">Reference proteome</keyword>
<dbReference type="RefSeq" id="WP_324267485.1">
    <property type="nucleotide sequence ID" value="NZ_JAWLNX010000016.1"/>
</dbReference>
<name>A0ABU6AEM2_9PSEU</name>